<evidence type="ECO:0000256" key="1">
    <source>
        <dbReference type="ARBA" id="ARBA00005323"/>
    </source>
</evidence>
<dbReference type="Gene3D" id="3.20.20.10">
    <property type="entry name" value="Alanine racemase"/>
    <property type="match status" value="1"/>
</dbReference>
<evidence type="ECO:0000256" key="2">
    <source>
        <dbReference type="ARBA" id="ARBA00023239"/>
    </source>
</evidence>
<dbReference type="EMBL" id="JANFAV010000001">
    <property type="protein sequence ID" value="MCW6533752.1"/>
    <property type="molecule type" value="Genomic_DNA"/>
</dbReference>
<dbReference type="EC" id="5.1.1.1" evidence="4"/>
<organism evidence="4 5">
    <name type="scientific">Sphingomonas lycopersici</name>
    <dbReference type="NCBI Taxonomy" id="2951807"/>
    <lineage>
        <taxon>Bacteria</taxon>
        <taxon>Pseudomonadati</taxon>
        <taxon>Pseudomonadota</taxon>
        <taxon>Alphaproteobacteria</taxon>
        <taxon>Sphingomonadales</taxon>
        <taxon>Sphingomonadaceae</taxon>
        <taxon>Sphingomonas</taxon>
    </lineage>
</organism>
<keyword evidence="5" id="KW-1185">Reference proteome</keyword>
<name>A0AA41Z483_9SPHN</name>
<proteinExistence type="inferred from homology"/>
<dbReference type="InterPro" id="IPR001608">
    <property type="entry name" value="Ala_racemase_N"/>
</dbReference>
<dbReference type="GO" id="GO:0008721">
    <property type="term" value="F:D-serine ammonia-lyase activity"/>
    <property type="evidence" value="ECO:0007669"/>
    <property type="project" value="TreeGrafter"/>
</dbReference>
<evidence type="ECO:0000259" key="3">
    <source>
        <dbReference type="SMART" id="SM01119"/>
    </source>
</evidence>
<dbReference type="RefSeq" id="WP_265267786.1">
    <property type="nucleotide sequence ID" value="NZ_JANFAV010000001.1"/>
</dbReference>
<dbReference type="AlphaFoldDB" id="A0AA41Z483"/>
<dbReference type="InterPro" id="IPR026956">
    <property type="entry name" value="D-ser_dehydrat-like_dom"/>
</dbReference>
<dbReference type="SMART" id="SM01119">
    <property type="entry name" value="D-ser_dehydrat"/>
    <property type="match status" value="1"/>
</dbReference>
<comment type="caution">
    <text evidence="4">The sequence shown here is derived from an EMBL/GenBank/DDBJ whole genome shotgun (WGS) entry which is preliminary data.</text>
</comment>
<dbReference type="GO" id="GO:0036088">
    <property type="term" value="P:D-serine catabolic process"/>
    <property type="evidence" value="ECO:0007669"/>
    <property type="project" value="TreeGrafter"/>
</dbReference>
<dbReference type="Gene3D" id="2.40.37.20">
    <property type="entry name" value="D-serine dehydratase-like domain"/>
    <property type="match status" value="1"/>
</dbReference>
<dbReference type="Pfam" id="PF01168">
    <property type="entry name" value="Ala_racemase_N"/>
    <property type="match status" value="1"/>
</dbReference>
<dbReference type="SUPFAM" id="SSF51419">
    <property type="entry name" value="PLP-binding barrel"/>
    <property type="match status" value="1"/>
</dbReference>
<dbReference type="GO" id="GO:0008784">
    <property type="term" value="F:alanine racemase activity"/>
    <property type="evidence" value="ECO:0007669"/>
    <property type="project" value="UniProtKB-EC"/>
</dbReference>
<evidence type="ECO:0000313" key="4">
    <source>
        <dbReference type="EMBL" id="MCW6533752.1"/>
    </source>
</evidence>
<dbReference type="InterPro" id="IPR029066">
    <property type="entry name" value="PLP-binding_barrel"/>
</dbReference>
<feature type="domain" description="D-serine dehydratase-like" evidence="3">
    <location>
        <begin position="260"/>
        <end position="367"/>
    </location>
</feature>
<dbReference type="InterPro" id="IPR051466">
    <property type="entry name" value="D-amino_acid_metab_enzyme"/>
</dbReference>
<accession>A0AA41Z483</accession>
<dbReference type="InterPro" id="IPR042208">
    <property type="entry name" value="D-ser_dehydrat-like_sf"/>
</dbReference>
<dbReference type="Pfam" id="PF14031">
    <property type="entry name" value="D-ser_dehydrat"/>
    <property type="match status" value="1"/>
</dbReference>
<dbReference type="PANTHER" id="PTHR28004">
    <property type="entry name" value="ZGC:162816-RELATED"/>
    <property type="match status" value="1"/>
</dbReference>
<keyword evidence="4" id="KW-0413">Isomerase</keyword>
<comment type="similarity">
    <text evidence="1">Belongs to the DSD1 family.</text>
</comment>
<dbReference type="PANTHER" id="PTHR28004:SF2">
    <property type="entry name" value="D-SERINE DEHYDRATASE"/>
    <property type="match status" value="1"/>
</dbReference>
<dbReference type="Proteomes" id="UP001165565">
    <property type="component" value="Unassembled WGS sequence"/>
</dbReference>
<keyword evidence="2" id="KW-0456">Lyase</keyword>
<sequence length="383" mass="40518">MPAQFAATPITQLDTPALLLDRVRMDRNIARMRDKIASLGVALRPHVKTVKCLEAIECLAPGCGAVTVSTLREAEELAAAGYRDILYAVGITPQKIPRVQALRRRGVDLKVIVDNHEVAAAVRAGGFDTSDPIPTLIEIDTDGHRAGVRPDDAALLGTIAGGIGGALRLGGLLTHAGGSYECRSIDALKASAAQERDGIARAAAILREAGHRLDIISIGSTPSVLFSEDMTGVTEARAGVFAFFDLVMAGIGVCAPQDIALSVLATVISAQPDRGRLIVDAGWMAMSRDRGTARQPIDQGYGMVCDLHGTPYRDLIMIDANQEHGVLGLRPASAAAIPDLHVGDQVRILPNHACATASQHGAYQVTDEARGAIMHVWPRFGGW</sequence>
<gene>
    <name evidence="4" type="ORF">NEE01_03025</name>
</gene>
<protein>
    <submittedName>
        <fullName evidence="4">Alanine racemase</fullName>
        <ecNumber evidence="4">5.1.1.1</ecNumber>
    </submittedName>
</protein>
<evidence type="ECO:0000313" key="5">
    <source>
        <dbReference type="Proteomes" id="UP001165565"/>
    </source>
</evidence>
<reference evidence="4" key="1">
    <citation type="submission" date="2022-06" db="EMBL/GenBank/DDBJ databases">
        <title>Sphingomonas sp. nov. isolated from rhizosphere soil of tomato.</title>
        <authorList>
            <person name="Dong H."/>
            <person name="Gao R."/>
        </authorList>
    </citation>
    <scope>NUCLEOTIDE SEQUENCE</scope>
    <source>
        <strain evidence="4">MMSM24</strain>
    </source>
</reference>